<evidence type="ECO:0000313" key="6">
    <source>
        <dbReference type="Proteomes" id="UP000070501"/>
    </source>
</evidence>
<dbReference type="PANTHER" id="PTHR45964">
    <property type="entry name" value="WSCD FAMILY MEMBER CG9164"/>
    <property type="match status" value="1"/>
</dbReference>
<dbReference type="InterPro" id="IPR002889">
    <property type="entry name" value="WSC_carb-bd"/>
</dbReference>
<proteinExistence type="predicted"/>
<keyword evidence="3" id="KW-0732">Signal</keyword>
<name>A0A136JK94_9PEZI</name>
<keyword evidence="1" id="KW-0677">Repeat</keyword>
<dbReference type="Pfam" id="PF01822">
    <property type="entry name" value="WSC"/>
    <property type="match status" value="2"/>
</dbReference>
<feature type="domain" description="WSC" evidence="4">
    <location>
        <begin position="34"/>
        <end position="128"/>
    </location>
</feature>
<dbReference type="AlphaFoldDB" id="A0A136JK94"/>
<dbReference type="Proteomes" id="UP000070501">
    <property type="component" value="Unassembled WGS sequence"/>
</dbReference>
<dbReference type="OrthoDB" id="2019572at2759"/>
<feature type="compositionally biased region" description="Low complexity" evidence="2">
    <location>
        <begin position="253"/>
        <end position="273"/>
    </location>
</feature>
<feature type="domain" description="WSC" evidence="4">
    <location>
        <begin position="140"/>
        <end position="238"/>
    </location>
</feature>
<dbReference type="InterPro" id="IPR051589">
    <property type="entry name" value="Sialate-O-sulfotransferase"/>
</dbReference>
<evidence type="ECO:0000256" key="2">
    <source>
        <dbReference type="SAM" id="MobiDB-lite"/>
    </source>
</evidence>
<dbReference type="InParanoid" id="A0A136JK94"/>
<dbReference type="EMBL" id="KQ964245">
    <property type="protein sequence ID" value="KXJ97564.1"/>
    <property type="molecule type" value="Genomic_DNA"/>
</dbReference>
<keyword evidence="6" id="KW-1185">Reference proteome</keyword>
<dbReference type="PANTHER" id="PTHR45964:SF5">
    <property type="entry name" value="WSCD FAMILY MEMBER CG9164"/>
    <property type="match status" value="1"/>
</dbReference>
<evidence type="ECO:0000313" key="5">
    <source>
        <dbReference type="EMBL" id="KXJ97564.1"/>
    </source>
</evidence>
<dbReference type="STRING" id="196109.A0A136JK94"/>
<feature type="signal peptide" evidence="3">
    <location>
        <begin position="1"/>
        <end position="20"/>
    </location>
</feature>
<dbReference type="PROSITE" id="PS51212">
    <property type="entry name" value="WSC"/>
    <property type="match status" value="2"/>
</dbReference>
<evidence type="ECO:0000256" key="3">
    <source>
        <dbReference type="SAM" id="SignalP"/>
    </source>
</evidence>
<evidence type="ECO:0000256" key="1">
    <source>
        <dbReference type="ARBA" id="ARBA00022737"/>
    </source>
</evidence>
<feature type="chain" id="PRO_5007293853" evidence="3">
    <location>
        <begin position="21"/>
        <end position="593"/>
    </location>
</feature>
<accession>A0A136JK94</accession>
<protein>
    <submittedName>
        <fullName evidence="5">WSC domain-domain-containing protein</fullName>
    </submittedName>
</protein>
<dbReference type="SMART" id="SM00321">
    <property type="entry name" value="WSC"/>
    <property type="match status" value="2"/>
</dbReference>
<evidence type="ECO:0000259" key="4">
    <source>
        <dbReference type="PROSITE" id="PS51212"/>
    </source>
</evidence>
<feature type="region of interest" description="Disordered" evidence="2">
    <location>
        <begin position="247"/>
        <end position="273"/>
    </location>
</feature>
<sequence>MKSFRSIAAFAAIAVAPVLAWYPELPTCPKSFTPFTYTGCYDNGSPGEPYALEQKMDLDRETGTPQKCQALCKGNGFRMSGLGYYGECYCGNSIRNDKLSEDKCVFKCNGDSNQICGGDDAVSIYTDPTFNPISSVSVSDYQYVGCWTDDAQAPLGKAVFYKQDQLDGDSLTNEKCLATCLAGGYPYAGTEWSRECYCGVTVGDGTALTDESQCSKKCTGDDSQTCGGDARLSLYVAKGLLSKEPCGKPPVLPSTSTSSSSSTMSSTSSTSSVASTTSSATITSVTPTTTGPAQCTATIITPPKCEYGCGNWCAGPLPDFSDKTKCLQAWSSCKLQIASCFLKAGWPNAMDCFNYAGWCGKIKDYCFSDSGRGGKNGCYKQYPPIGGQQPSTSTSVYPCPTTASATTTTKTSTTSTCNIPTPTGICKQPTDNRWGYGPGKPVGGIELPLVTCNNVERDYRSGNVYKLYTDNDSSKCRSYVRKDCKPACEDACKWQYKQCLDVYVEACKTNGKFGNSWYGGGYNPNKGYRAGGRSPRSSRAEEMEMIRRTTNQFSQNYNDARDACKAQYQDCRNENYNVKDNGQCKTYAGDWVQ</sequence>
<gene>
    <name evidence="5" type="ORF">Micbo1qcDRAFT_187297</name>
</gene>
<reference evidence="6" key="1">
    <citation type="submission" date="2016-02" db="EMBL/GenBank/DDBJ databases">
        <title>Draft genome sequence of Microdochium bolleyi, a fungal endophyte of beachgrass.</title>
        <authorList>
            <consortium name="DOE Joint Genome Institute"/>
            <person name="David A.S."/>
            <person name="May G."/>
            <person name="Haridas S."/>
            <person name="Lim J."/>
            <person name="Wang M."/>
            <person name="Labutti K."/>
            <person name="Lipzen A."/>
            <person name="Barry K."/>
            <person name="Grigoriev I.V."/>
        </authorList>
    </citation>
    <scope>NUCLEOTIDE SEQUENCE [LARGE SCALE GENOMIC DNA]</scope>
    <source>
        <strain evidence="6">J235TASD1</strain>
    </source>
</reference>
<organism evidence="5 6">
    <name type="scientific">Microdochium bolleyi</name>
    <dbReference type="NCBI Taxonomy" id="196109"/>
    <lineage>
        <taxon>Eukaryota</taxon>
        <taxon>Fungi</taxon>
        <taxon>Dikarya</taxon>
        <taxon>Ascomycota</taxon>
        <taxon>Pezizomycotina</taxon>
        <taxon>Sordariomycetes</taxon>
        <taxon>Xylariomycetidae</taxon>
        <taxon>Xylariales</taxon>
        <taxon>Microdochiaceae</taxon>
        <taxon>Microdochium</taxon>
    </lineage>
</organism>